<feature type="region of interest" description="Disordered" evidence="1">
    <location>
        <begin position="113"/>
        <end position="141"/>
    </location>
</feature>
<gene>
    <name evidence="2" type="ORF">LCGC14_1951800</name>
</gene>
<dbReference type="EMBL" id="LAZR01021326">
    <property type="protein sequence ID" value="KKL85731.1"/>
    <property type="molecule type" value="Genomic_DNA"/>
</dbReference>
<feature type="compositionally biased region" description="Basic and acidic residues" evidence="1">
    <location>
        <begin position="113"/>
        <end position="123"/>
    </location>
</feature>
<dbReference type="AlphaFoldDB" id="A0A0F9G5K2"/>
<comment type="caution">
    <text evidence="2">The sequence shown here is derived from an EMBL/GenBank/DDBJ whole genome shotgun (WGS) entry which is preliminary data.</text>
</comment>
<protein>
    <submittedName>
        <fullName evidence="2">Uncharacterized protein</fullName>
    </submittedName>
</protein>
<feature type="region of interest" description="Disordered" evidence="1">
    <location>
        <begin position="85"/>
        <end position="104"/>
    </location>
</feature>
<feature type="region of interest" description="Disordered" evidence="1">
    <location>
        <begin position="1"/>
        <end position="25"/>
    </location>
</feature>
<organism evidence="2">
    <name type="scientific">marine sediment metagenome</name>
    <dbReference type="NCBI Taxonomy" id="412755"/>
    <lineage>
        <taxon>unclassified sequences</taxon>
        <taxon>metagenomes</taxon>
        <taxon>ecological metagenomes</taxon>
    </lineage>
</organism>
<sequence length="141" mass="15290">MSKGTRNKAQRALATLRGKGKAAGPWPLCDRGLERLALIDQDFRRENQTIQLRAQSRADEVLELLRPEAAPKGAVYDRDQEAFVLPPAGEEGGAGTQVPPKTPEQLAADAAFEAERAKARDAMQADDEEKGSAGPEPPWTE</sequence>
<name>A0A0F9G5K2_9ZZZZ</name>
<evidence type="ECO:0000256" key="1">
    <source>
        <dbReference type="SAM" id="MobiDB-lite"/>
    </source>
</evidence>
<reference evidence="2" key="1">
    <citation type="journal article" date="2015" name="Nature">
        <title>Complex archaea that bridge the gap between prokaryotes and eukaryotes.</title>
        <authorList>
            <person name="Spang A."/>
            <person name="Saw J.H."/>
            <person name="Jorgensen S.L."/>
            <person name="Zaremba-Niedzwiedzka K."/>
            <person name="Martijn J."/>
            <person name="Lind A.E."/>
            <person name="van Eijk R."/>
            <person name="Schleper C."/>
            <person name="Guy L."/>
            <person name="Ettema T.J."/>
        </authorList>
    </citation>
    <scope>NUCLEOTIDE SEQUENCE</scope>
</reference>
<accession>A0A0F9G5K2</accession>
<evidence type="ECO:0000313" key="2">
    <source>
        <dbReference type="EMBL" id="KKL85731.1"/>
    </source>
</evidence>
<proteinExistence type="predicted"/>